<dbReference type="Pfam" id="PF13568">
    <property type="entry name" value="OMP_b-brl_2"/>
    <property type="match status" value="1"/>
</dbReference>
<dbReference type="EMBL" id="JACEUX010000002">
    <property type="protein sequence ID" value="MBA5246914.1"/>
    <property type="molecule type" value="Genomic_DNA"/>
</dbReference>
<feature type="signal peptide" evidence="1">
    <location>
        <begin position="1"/>
        <end position="19"/>
    </location>
</feature>
<keyword evidence="6" id="KW-1185">Reference proteome</keyword>
<dbReference type="InterPro" id="IPR025665">
    <property type="entry name" value="Beta-barrel_OMP_2"/>
</dbReference>
<reference evidence="4 5" key="1">
    <citation type="submission" date="2020-07" db="EMBL/GenBank/DDBJ databases">
        <title>Chryseobacterium sp.cx-624.</title>
        <authorList>
            <person name="Yang C."/>
        </authorList>
    </citation>
    <scope>NUCLEOTIDE SEQUENCE [LARGE SCALE GENOMIC DNA]</scope>
    <source>
        <strain evidence="4">Cx-624</strain>
        <strain evidence="5">cx-624</strain>
    </source>
</reference>
<evidence type="ECO:0000259" key="2">
    <source>
        <dbReference type="Pfam" id="PF13568"/>
    </source>
</evidence>
<sequence>MKIKLLATALVFTSVCASAQVAVAVKAHGLFPAGKPTWESVKAGAEEAFEAEGKTNVGFNAGLSVKVNLVSGLFVMPELYYTTFTNELTEPITDSKIEAKSNRADLPVLLGYNVWGETVGIYAGPVASHNLSSENQYNDFKENAENNFTVGYQLGAQVKIRSIIISGRYEGSFSKDQREFINNNTDAVIRYDNRPSMLMAGLGYQF</sequence>
<reference evidence="3" key="3">
    <citation type="submission" date="2020-07" db="EMBL/GenBank/DDBJ databases">
        <authorList>
            <person name="Yang C."/>
        </authorList>
    </citation>
    <scope>NUCLEOTIDE SEQUENCE</scope>
    <source>
        <strain evidence="3">Cx-624</strain>
    </source>
</reference>
<evidence type="ECO:0000313" key="4">
    <source>
        <dbReference type="EMBL" id="QMS97744.1"/>
    </source>
</evidence>
<keyword evidence="1" id="KW-0732">Signal</keyword>
<dbReference type="Gene3D" id="2.40.160.20">
    <property type="match status" value="1"/>
</dbReference>
<evidence type="ECO:0000313" key="6">
    <source>
        <dbReference type="Proteomes" id="UP000539710"/>
    </source>
</evidence>
<feature type="domain" description="Outer membrane protein beta-barrel" evidence="2">
    <location>
        <begin position="49"/>
        <end position="174"/>
    </location>
</feature>
<name>A0A7D7LLM6_9FLAO</name>
<dbReference type="EMBL" id="CP059472">
    <property type="protein sequence ID" value="QMS97744.1"/>
    <property type="molecule type" value="Genomic_DNA"/>
</dbReference>
<accession>A0A7D7LLM6</accession>
<dbReference type="Proteomes" id="UP000539710">
    <property type="component" value="Unassembled WGS sequence"/>
</dbReference>
<dbReference type="RefSeq" id="WP_181887020.1">
    <property type="nucleotide sequence ID" value="NZ_CP059472.1"/>
</dbReference>
<dbReference type="AlphaFoldDB" id="A0A7D7LLM6"/>
<feature type="chain" id="PRO_5044656153" evidence="1">
    <location>
        <begin position="20"/>
        <end position="206"/>
    </location>
</feature>
<protein>
    <submittedName>
        <fullName evidence="4">Porin family protein</fullName>
    </submittedName>
</protein>
<evidence type="ECO:0000313" key="3">
    <source>
        <dbReference type="EMBL" id="MBA5246914.1"/>
    </source>
</evidence>
<organism evidence="4 5">
    <name type="scientific">Marnyiella aurantia</name>
    <dbReference type="NCBI Taxonomy" id="2758037"/>
    <lineage>
        <taxon>Bacteria</taxon>
        <taxon>Pseudomonadati</taxon>
        <taxon>Bacteroidota</taxon>
        <taxon>Flavobacteriia</taxon>
        <taxon>Flavobacteriales</taxon>
        <taxon>Weeksellaceae</taxon>
        <taxon>Marnyiella</taxon>
    </lineage>
</organism>
<evidence type="ECO:0000256" key="1">
    <source>
        <dbReference type="SAM" id="SignalP"/>
    </source>
</evidence>
<evidence type="ECO:0000313" key="5">
    <source>
        <dbReference type="Proteomes" id="UP000515349"/>
    </source>
</evidence>
<dbReference type="KEGG" id="cbau:H1R16_08425"/>
<proteinExistence type="predicted"/>
<dbReference type="Proteomes" id="UP000515349">
    <property type="component" value="Chromosome"/>
</dbReference>
<reference evidence="6" key="2">
    <citation type="submission" date="2020-07" db="EMBL/GenBank/DDBJ databases">
        <title>Flavobacterium sp. xlx-214.</title>
        <authorList>
            <person name="Yang C."/>
        </authorList>
    </citation>
    <scope>NUCLEOTIDE SEQUENCE [LARGE SCALE GENOMIC DNA]</scope>
    <source>
        <strain evidence="6">CX-624</strain>
    </source>
</reference>
<gene>
    <name evidence="4" type="ORF">H1R16_08425</name>
    <name evidence="3" type="ORF">H2507_07015</name>
</gene>